<dbReference type="GO" id="GO:0004089">
    <property type="term" value="F:carbonate dehydratase activity"/>
    <property type="evidence" value="ECO:0007669"/>
    <property type="project" value="UniProtKB-EC"/>
</dbReference>
<dbReference type="InterPro" id="IPR001148">
    <property type="entry name" value="CA_dom"/>
</dbReference>
<reference evidence="9" key="1">
    <citation type="submission" date="2019-02" db="EMBL/GenBank/DDBJ databases">
        <authorList>
            <person name="Gruber-Vodicka R. H."/>
            <person name="Seah K. B. B."/>
        </authorList>
    </citation>
    <scope>NUCLEOTIDE SEQUENCE</scope>
    <source>
        <strain evidence="9">BECK_BY1</strain>
    </source>
</reference>
<keyword evidence="7" id="KW-0732">Signal</keyword>
<dbReference type="PANTHER" id="PTHR18952:SF265">
    <property type="entry name" value="CARBONIC ANHYDRASE"/>
    <property type="match status" value="1"/>
</dbReference>
<dbReference type="SMART" id="SM01057">
    <property type="entry name" value="Carb_anhydrase"/>
    <property type="match status" value="1"/>
</dbReference>
<feature type="domain" description="Alpha-carbonic anhydrase" evidence="8">
    <location>
        <begin position="45"/>
        <end position="269"/>
    </location>
</feature>
<evidence type="ECO:0000256" key="6">
    <source>
        <dbReference type="ARBA" id="ARBA00048348"/>
    </source>
</evidence>
<dbReference type="Pfam" id="PF00194">
    <property type="entry name" value="Carb_anhydrase"/>
    <property type="match status" value="1"/>
</dbReference>
<keyword evidence="5" id="KW-0456">Lyase</keyword>
<dbReference type="Gene3D" id="3.10.200.10">
    <property type="entry name" value="Alpha carbonic anhydrase"/>
    <property type="match status" value="1"/>
</dbReference>
<comment type="similarity">
    <text evidence="1">Belongs to the alpha-carbonic anhydrase family.</text>
</comment>
<dbReference type="InterPro" id="IPR041891">
    <property type="entry name" value="Alpha_CA_prokaryot-like"/>
</dbReference>
<comment type="catalytic activity">
    <reaction evidence="6">
        <text>hydrogencarbonate + H(+) = CO2 + H2O</text>
        <dbReference type="Rhea" id="RHEA:10748"/>
        <dbReference type="ChEBI" id="CHEBI:15377"/>
        <dbReference type="ChEBI" id="CHEBI:15378"/>
        <dbReference type="ChEBI" id="CHEBI:16526"/>
        <dbReference type="ChEBI" id="CHEBI:17544"/>
        <dbReference type="EC" id="4.2.1.1"/>
    </reaction>
</comment>
<dbReference type="EC" id="4.2.1.1" evidence="2"/>
<keyword evidence="3" id="KW-0479">Metal-binding</keyword>
<feature type="signal peptide" evidence="7">
    <location>
        <begin position="1"/>
        <end position="19"/>
    </location>
</feature>
<accession>A0A450ZP58</accession>
<keyword evidence="4" id="KW-0862">Zinc</keyword>
<evidence type="ECO:0000256" key="4">
    <source>
        <dbReference type="ARBA" id="ARBA00022833"/>
    </source>
</evidence>
<evidence type="ECO:0000256" key="5">
    <source>
        <dbReference type="ARBA" id="ARBA00023239"/>
    </source>
</evidence>
<evidence type="ECO:0000256" key="7">
    <source>
        <dbReference type="SAM" id="SignalP"/>
    </source>
</evidence>
<organism evidence="9">
    <name type="scientific">Candidatus Kentrum sp. TUN</name>
    <dbReference type="NCBI Taxonomy" id="2126343"/>
    <lineage>
        <taxon>Bacteria</taxon>
        <taxon>Pseudomonadati</taxon>
        <taxon>Pseudomonadota</taxon>
        <taxon>Gammaproteobacteria</taxon>
        <taxon>Candidatus Kentrum</taxon>
    </lineage>
</organism>
<dbReference type="SUPFAM" id="SSF51069">
    <property type="entry name" value="Carbonic anhydrase"/>
    <property type="match status" value="1"/>
</dbReference>
<dbReference type="InterPro" id="IPR036398">
    <property type="entry name" value="CA_dom_sf"/>
</dbReference>
<dbReference type="PROSITE" id="PS51144">
    <property type="entry name" value="ALPHA_CA_2"/>
    <property type="match status" value="1"/>
</dbReference>
<dbReference type="GO" id="GO:0008270">
    <property type="term" value="F:zinc ion binding"/>
    <property type="evidence" value="ECO:0007669"/>
    <property type="project" value="InterPro"/>
</dbReference>
<feature type="chain" id="PRO_5019300628" description="carbonic anhydrase" evidence="7">
    <location>
        <begin position="20"/>
        <end position="269"/>
    </location>
</feature>
<name>A0A450ZP58_9GAMM</name>
<dbReference type="InterPro" id="IPR023561">
    <property type="entry name" value="Carbonic_anhydrase_a-class"/>
</dbReference>
<dbReference type="AlphaFoldDB" id="A0A450ZP58"/>
<dbReference type="PANTHER" id="PTHR18952">
    <property type="entry name" value="CARBONIC ANHYDRASE"/>
    <property type="match status" value="1"/>
</dbReference>
<evidence type="ECO:0000256" key="3">
    <source>
        <dbReference type="ARBA" id="ARBA00022723"/>
    </source>
</evidence>
<dbReference type="PROSITE" id="PS51257">
    <property type="entry name" value="PROKAR_LIPOPROTEIN"/>
    <property type="match status" value="1"/>
</dbReference>
<evidence type="ECO:0000313" key="9">
    <source>
        <dbReference type="EMBL" id="VFK55534.1"/>
    </source>
</evidence>
<sequence length="269" mass="29924">MKKGSFLIALTASATLAFGSLSCTNDSNSDPGRISYLESGHEHEHSWHYEGADGPEHWGNLSEEFALCKTGKAQSPIDIKGPTKRGVPSLDVQYHTVTSLKVFNNGHTLKESFDNPVSHLLIDGKSYDLLQFHFHSPSEHQIAGKAASMEVHLVHQNADKELAVIGVMIEEGKEHKALKAIWERIPQKAGEETIASGEFNATMLLPKDRAFFHYTGSLTTPPCSEQVRWFVMRNSIELSHEQIQKFKDTIGYSIRPVQPLNGRTIFASK</sequence>
<protein>
    <recommendedName>
        <fullName evidence="2">carbonic anhydrase</fullName>
        <ecNumber evidence="2">4.2.1.1</ecNumber>
    </recommendedName>
</protein>
<dbReference type="CDD" id="cd03124">
    <property type="entry name" value="alpha_CA_prokaryotic_like"/>
    <property type="match status" value="1"/>
</dbReference>
<evidence type="ECO:0000256" key="2">
    <source>
        <dbReference type="ARBA" id="ARBA00012925"/>
    </source>
</evidence>
<evidence type="ECO:0000259" key="8">
    <source>
        <dbReference type="PROSITE" id="PS51144"/>
    </source>
</evidence>
<dbReference type="EMBL" id="CAADFX010000034">
    <property type="protein sequence ID" value="VFK55534.1"/>
    <property type="molecule type" value="Genomic_DNA"/>
</dbReference>
<evidence type="ECO:0000256" key="1">
    <source>
        <dbReference type="ARBA" id="ARBA00010718"/>
    </source>
</evidence>
<proteinExistence type="inferred from homology"/>
<gene>
    <name evidence="9" type="ORF">BECKTUN1418D_GA0071000_10344</name>
</gene>